<reference evidence="1 2" key="1">
    <citation type="submission" date="2022-11" db="EMBL/GenBank/DDBJ databases">
        <title>Genome sequencing of Acetobacter type strain.</title>
        <authorList>
            <person name="Heo J."/>
            <person name="Lee D."/>
            <person name="Han B.-H."/>
            <person name="Hong S.-B."/>
            <person name="Kwon S.-W."/>
        </authorList>
    </citation>
    <scope>NUCLEOTIDE SEQUENCE [LARGE SCALE GENOMIC DNA]</scope>
    <source>
        <strain evidence="1 2">KACC 21251</strain>
    </source>
</reference>
<comment type="caution">
    <text evidence="1">The sequence shown here is derived from an EMBL/GenBank/DDBJ whole genome shotgun (WGS) entry which is preliminary data.</text>
</comment>
<evidence type="ECO:0000313" key="1">
    <source>
        <dbReference type="EMBL" id="MCX2561989.1"/>
    </source>
</evidence>
<dbReference type="EMBL" id="JAPIUX010000018">
    <property type="protein sequence ID" value="MCX2561989.1"/>
    <property type="molecule type" value="Genomic_DNA"/>
</dbReference>
<name>A0ABT3Q9Q1_9PROT</name>
<feature type="non-terminal residue" evidence="1">
    <location>
        <position position="1"/>
    </location>
</feature>
<dbReference type="RefSeq" id="WP_265794583.1">
    <property type="nucleotide sequence ID" value="NZ_JAPIUX010000018.1"/>
</dbReference>
<sequence>SRASRSSTSKKPVCFMIHAPNQLKGNGITEQLSKPGGFSNPPGGFLRIGGWEAGQNGAIIFQGCGVVPREAGVYAYAVGHEVLYIGSAQRGVRRRLRHYESAKGLRTASRIRQALLQKLNHVPCVDIYVIVPEETLTLKGVLPIDPVSGLEDGLIRALQPTWNRCGRGR</sequence>
<dbReference type="Proteomes" id="UP001526446">
    <property type="component" value="Unassembled WGS sequence"/>
</dbReference>
<dbReference type="CDD" id="cd10436">
    <property type="entry name" value="GIY-YIG_EndoII_Hpy188I_like"/>
    <property type="match status" value="1"/>
</dbReference>
<accession>A0ABT3Q9Q1</accession>
<keyword evidence="2" id="KW-1185">Reference proteome</keyword>
<dbReference type="InterPro" id="IPR053748">
    <property type="entry name" value="Host_DNA_Degrad_Endo"/>
</dbReference>
<dbReference type="InterPro" id="IPR044556">
    <property type="entry name" value="EndoII-like_GIY-YIG"/>
</dbReference>
<protein>
    <submittedName>
        <fullName evidence="1">GIY-YIG nuclease family protein</fullName>
    </submittedName>
</protein>
<organism evidence="1 2">
    <name type="scientific">Acetobacter farinalis</name>
    <dbReference type="NCBI Taxonomy" id="1260984"/>
    <lineage>
        <taxon>Bacteria</taxon>
        <taxon>Pseudomonadati</taxon>
        <taxon>Pseudomonadota</taxon>
        <taxon>Alphaproteobacteria</taxon>
        <taxon>Acetobacterales</taxon>
        <taxon>Acetobacteraceae</taxon>
        <taxon>Acetobacter</taxon>
    </lineage>
</organism>
<proteinExistence type="predicted"/>
<gene>
    <name evidence="1" type="ORF">OQ252_11360</name>
</gene>
<dbReference type="Gene3D" id="3.40.1440.40">
    <property type="match status" value="1"/>
</dbReference>
<evidence type="ECO:0000313" key="2">
    <source>
        <dbReference type="Proteomes" id="UP001526446"/>
    </source>
</evidence>